<dbReference type="InterPro" id="IPR001633">
    <property type="entry name" value="EAL_dom"/>
</dbReference>
<feature type="domain" description="PAC" evidence="4">
    <location>
        <begin position="217"/>
        <end position="269"/>
    </location>
</feature>
<sequence>MRLVVIVDDRSTNRTIFARLAMTLGTDIRVESFATPQEALDWFGTSPVPDLIITDYKMPRMDGAAFTARIRALDWGYDVPIVVVTAYEDRNYRISALDAGATDFLLSPVDHTEFLTRARNLLQLSWYQKQVRSRAVRLEEELISSRQAHDDLLRGSRDRLLQVIDTVPAMISATDIDGNYIFVNKFHESVLGGQSRTVDAASLTLDRQVLEGGVPTARYEETIVDRHGVTWSLLTSKIPFYDDANGKHYVLTTSLDITDRKKSEKELHSLAYYDQLTGLPNRSNLERHTQALLLRGDDRPFAFFLLDLDRFKSVNDTQGHTVGDQLLRQVAVRLTSILAGAGFIARLGGDEFAIVHDIGSMGDAGELAERIIAIFARPFMLGNLAVNVGVSVGIALNSDPVLTFETMLKRADLAMYRAKNEGRHRYAFFETAMEQAVSVAADLEQALRQAIESDAFTLHYQPEIDLASGLVTGVEALIRWVRPQGELVYPGHFLPLAEETGLIVPMTVWSLREACRQGAAWVREGIPIRMAVNLSGMLFRYHDVQQMVLDAITESGLDPAFLELELTETALIENPEKAGRQLVALQQMGVSVAIDDFGTGYASLVYLTTLPIHRLKIDAVFVREIDSSSSSQAIIKAIIALGNNLNIPVIAEGIEREDQLYWLKAQGCHQAQGFLFSRPVPPDQFRHLVRSGALSVPNGPTPSAERPSGR</sequence>
<dbReference type="CDD" id="cd01949">
    <property type="entry name" value="GGDEF"/>
    <property type="match status" value="1"/>
</dbReference>
<dbReference type="InterPro" id="IPR035965">
    <property type="entry name" value="PAS-like_dom_sf"/>
</dbReference>
<dbReference type="EMBL" id="JABEQD010000003">
    <property type="protein sequence ID" value="MBB2167873.1"/>
    <property type="molecule type" value="Genomic_DNA"/>
</dbReference>
<dbReference type="InterPro" id="IPR052155">
    <property type="entry name" value="Biofilm_reg_signaling"/>
</dbReference>
<reference evidence="7 8" key="1">
    <citation type="submission" date="2020-04" db="EMBL/GenBank/DDBJ databases">
        <title>Description of novel Gluconacetobacter.</title>
        <authorList>
            <person name="Sombolestani A."/>
        </authorList>
    </citation>
    <scope>NUCLEOTIDE SEQUENCE [LARGE SCALE GENOMIC DNA]</scope>
    <source>
        <strain evidence="7 8">LMG 27801</strain>
    </source>
</reference>
<dbReference type="InterPro" id="IPR035919">
    <property type="entry name" value="EAL_sf"/>
</dbReference>
<dbReference type="SMART" id="SM00267">
    <property type="entry name" value="GGDEF"/>
    <property type="match status" value="1"/>
</dbReference>
<feature type="domain" description="GGDEF" evidence="6">
    <location>
        <begin position="299"/>
        <end position="431"/>
    </location>
</feature>
<dbReference type="InterPro" id="IPR001789">
    <property type="entry name" value="Sig_transdc_resp-reg_receiver"/>
</dbReference>
<feature type="domain" description="EAL" evidence="5">
    <location>
        <begin position="440"/>
        <end position="693"/>
    </location>
</feature>
<feature type="domain" description="Response regulatory" evidence="2">
    <location>
        <begin position="3"/>
        <end position="122"/>
    </location>
</feature>
<dbReference type="InterPro" id="IPR011006">
    <property type="entry name" value="CheY-like_superfamily"/>
</dbReference>
<dbReference type="PROSITE" id="PS50887">
    <property type="entry name" value="GGDEF"/>
    <property type="match status" value="1"/>
</dbReference>
<comment type="caution">
    <text evidence="7">The sequence shown here is derived from an EMBL/GenBank/DDBJ whole genome shotgun (WGS) entry which is preliminary data.</text>
</comment>
<dbReference type="PROSITE" id="PS50113">
    <property type="entry name" value="PAC"/>
    <property type="match status" value="1"/>
</dbReference>
<dbReference type="Pfam" id="PF00072">
    <property type="entry name" value="Response_reg"/>
    <property type="match status" value="1"/>
</dbReference>
<gene>
    <name evidence="7" type="ORF">HLH36_05795</name>
</gene>
<dbReference type="SMART" id="SM00448">
    <property type="entry name" value="REC"/>
    <property type="match status" value="1"/>
</dbReference>
<keyword evidence="8" id="KW-1185">Reference proteome</keyword>
<dbReference type="SUPFAM" id="SSF141868">
    <property type="entry name" value="EAL domain-like"/>
    <property type="match status" value="1"/>
</dbReference>
<evidence type="ECO:0000259" key="5">
    <source>
        <dbReference type="PROSITE" id="PS50883"/>
    </source>
</evidence>
<dbReference type="InterPro" id="IPR000700">
    <property type="entry name" value="PAS-assoc_C"/>
</dbReference>
<evidence type="ECO:0000259" key="2">
    <source>
        <dbReference type="PROSITE" id="PS50110"/>
    </source>
</evidence>
<dbReference type="RefSeq" id="WP_182985513.1">
    <property type="nucleotide sequence ID" value="NZ_JABEQD010000003.1"/>
</dbReference>
<dbReference type="GO" id="GO:0000160">
    <property type="term" value="P:phosphorelay signal transduction system"/>
    <property type="evidence" value="ECO:0007669"/>
    <property type="project" value="InterPro"/>
</dbReference>
<dbReference type="PROSITE" id="PS50112">
    <property type="entry name" value="PAS"/>
    <property type="match status" value="1"/>
</dbReference>
<dbReference type="PROSITE" id="PS50110">
    <property type="entry name" value="RESPONSE_REGULATORY"/>
    <property type="match status" value="1"/>
</dbReference>
<dbReference type="Pfam" id="PF00990">
    <property type="entry name" value="GGDEF"/>
    <property type="match status" value="1"/>
</dbReference>
<dbReference type="InterPro" id="IPR043128">
    <property type="entry name" value="Rev_trsase/Diguanyl_cyclase"/>
</dbReference>
<dbReference type="InterPro" id="IPR029787">
    <property type="entry name" value="Nucleotide_cyclase"/>
</dbReference>
<dbReference type="NCBIfam" id="TIGR00254">
    <property type="entry name" value="GGDEF"/>
    <property type="match status" value="1"/>
</dbReference>
<dbReference type="InterPro" id="IPR000014">
    <property type="entry name" value="PAS"/>
</dbReference>
<evidence type="ECO:0000256" key="1">
    <source>
        <dbReference type="PROSITE-ProRule" id="PRU00169"/>
    </source>
</evidence>
<organism evidence="7 8">
    <name type="scientific">Gluconacetobacter aggeris</name>
    <dbReference type="NCBI Taxonomy" id="1286186"/>
    <lineage>
        <taxon>Bacteria</taxon>
        <taxon>Pseudomonadati</taxon>
        <taxon>Pseudomonadota</taxon>
        <taxon>Alphaproteobacteria</taxon>
        <taxon>Acetobacterales</taxon>
        <taxon>Acetobacteraceae</taxon>
        <taxon>Gluconacetobacter</taxon>
    </lineage>
</organism>
<evidence type="ECO:0000313" key="8">
    <source>
        <dbReference type="Proteomes" id="UP000559860"/>
    </source>
</evidence>
<evidence type="ECO:0000259" key="3">
    <source>
        <dbReference type="PROSITE" id="PS50112"/>
    </source>
</evidence>
<dbReference type="Pfam" id="PF00563">
    <property type="entry name" value="EAL"/>
    <property type="match status" value="1"/>
</dbReference>
<keyword evidence="1" id="KW-0597">Phosphoprotein</keyword>
<dbReference type="Proteomes" id="UP000559860">
    <property type="component" value="Unassembled WGS sequence"/>
</dbReference>
<dbReference type="PANTHER" id="PTHR44757">
    <property type="entry name" value="DIGUANYLATE CYCLASE DGCP"/>
    <property type="match status" value="1"/>
</dbReference>
<dbReference type="SMART" id="SM00052">
    <property type="entry name" value="EAL"/>
    <property type="match status" value="1"/>
</dbReference>
<feature type="modified residue" description="4-aspartylphosphate" evidence="1">
    <location>
        <position position="55"/>
    </location>
</feature>
<accession>A0A7W4IS01</accession>
<dbReference type="SUPFAM" id="SSF55785">
    <property type="entry name" value="PYP-like sensor domain (PAS domain)"/>
    <property type="match status" value="1"/>
</dbReference>
<dbReference type="InterPro" id="IPR000160">
    <property type="entry name" value="GGDEF_dom"/>
</dbReference>
<dbReference type="SUPFAM" id="SSF52172">
    <property type="entry name" value="CheY-like"/>
    <property type="match status" value="1"/>
</dbReference>
<evidence type="ECO:0000313" key="7">
    <source>
        <dbReference type="EMBL" id="MBB2167873.1"/>
    </source>
</evidence>
<name>A0A7W4IS01_9PROT</name>
<dbReference type="CDD" id="cd01948">
    <property type="entry name" value="EAL"/>
    <property type="match status" value="1"/>
</dbReference>
<dbReference type="Gene3D" id="3.30.70.270">
    <property type="match status" value="1"/>
</dbReference>
<proteinExistence type="predicted"/>
<evidence type="ECO:0000259" key="6">
    <source>
        <dbReference type="PROSITE" id="PS50887"/>
    </source>
</evidence>
<dbReference type="Gene3D" id="3.20.20.450">
    <property type="entry name" value="EAL domain"/>
    <property type="match status" value="1"/>
</dbReference>
<evidence type="ECO:0000259" key="4">
    <source>
        <dbReference type="PROSITE" id="PS50113"/>
    </source>
</evidence>
<dbReference type="Gene3D" id="3.40.50.2300">
    <property type="match status" value="1"/>
</dbReference>
<protein>
    <submittedName>
        <fullName evidence="7">EAL domain-containing protein</fullName>
    </submittedName>
</protein>
<feature type="domain" description="PAS" evidence="3">
    <location>
        <begin position="156"/>
        <end position="192"/>
    </location>
</feature>
<dbReference type="SUPFAM" id="SSF55073">
    <property type="entry name" value="Nucleotide cyclase"/>
    <property type="match status" value="1"/>
</dbReference>
<dbReference type="Gene3D" id="3.30.450.20">
    <property type="entry name" value="PAS domain"/>
    <property type="match status" value="1"/>
</dbReference>
<dbReference type="PANTHER" id="PTHR44757:SF2">
    <property type="entry name" value="BIOFILM ARCHITECTURE MAINTENANCE PROTEIN MBAA"/>
    <property type="match status" value="1"/>
</dbReference>
<dbReference type="NCBIfam" id="TIGR00229">
    <property type="entry name" value="sensory_box"/>
    <property type="match status" value="1"/>
</dbReference>
<dbReference type="PROSITE" id="PS50883">
    <property type="entry name" value="EAL"/>
    <property type="match status" value="1"/>
</dbReference>
<dbReference type="AlphaFoldDB" id="A0A7W4IS01"/>